<feature type="region of interest" description="Disordered" evidence="1">
    <location>
        <begin position="27"/>
        <end position="58"/>
    </location>
</feature>
<dbReference type="InterPro" id="IPR005184">
    <property type="entry name" value="DUF306_Meta_HslJ"/>
</dbReference>
<dbReference type="EMBL" id="JAUSYY010000001">
    <property type="protein sequence ID" value="MDQ0894664.1"/>
    <property type="molecule type" value="Genomic_DNA"/>
</dbReference>
<keyword evidence="5" id="KW-1185">Reference proteome</keyword>
<dbReference type="RefSeq" id="WP_307042088.1">
    <property type="nucleotide sequence ID" value="NZ_JAUSYY010000001.1"/>
</dbReference>
<dbReference type="InterPro" id="IPR053147">
    <property type="entry name" value="Hsp_HslJ-like"/>
</dbReference>
<evidence type="ECO:0000256" key="1">
    <source>
        <dbReference type="SAM" id="MobiDB-lite"/>
    </source>
</evidence>
<dbReference type="Gene3D" id="2.40.128.270">
    <property type="match status" value="1"/>
</dbReference>
<keyword evidence="2" id="KW-0732">Signal</keyword>
<dbReference type="InterPro" id="IPR038670">
    <property type="entry name" value="HslJ-like_sf"/>
</dbReference>
<name>A0ABU0R9B3_9MICO</name>
<gene>
    <name evidence="4" type="ORF">QFZ26_002219</name>
</gene>
<proteinExistence type="predicted"/>
<dbReference type="Pfam" id="PF03724">
    <property type="entry name" value="META"/>
    <property type="match status" value="1"/>
</dbReference>
<dbReference type="PROSITE" id="PS51257">
    <property type="entry name" value="PROKAR_LIPOPROTEIN"/>
    <property type="match status" value="1"/>
</dbReference>
<dbReference type="PANTHER" id="PTHR35535">
    <property type="entry name" value="HEAT SHOCK PROTEIN HSLJ"/>
    <property type="match status" value="1"/>
</dbReference>
<feature type="signal peptide" evidence="2">
    <location>
        <begin position="1"/>
        <end position="19"/>
    </location>
</feature>
<evidence type="ECO:0000313" key="5">
    <source>
        <dbReference type="Proteomes" id="UP001239083"/>
    </source>
</evidence>
<evidence type="ECO:0000313" key="4">
    <source>
        <dbReference type="EMBL" id="MDQ0894664.1"/>
    </source>
</evidence>
<evidence type="ECO:0000256" key="2">
    <source>
        <dbReference type="SAM" id="SignalP"/>
    </source>
</evidence>
<feature type="domain" description="DUF306" evidence="3">
    <location>
        <begin position="40"/>
        <end position="119"/>
    </location>
</feature>
<evidence type="ECO:0000259" key="3">
    <source>
        <dbReference type="Pfam" id="PF03724"/>
    </source>
</evidence>
<dbReference type="PANTHER" id="PTHR35535:SF1">
    <property type="entry name" value="HEAT SHOCK PROTEIN HSLJ"/>
    <property type="match status" value="1"/>
</dbReference>
<protein>
    <submittedName>
        <fullName evidence="4">Heat shock protein HslJ</fullName>
    </submittedName>
</protein>
<feature type="chain" id="PRO_5045173854" evidence="2">
    <location>
        <begin position="20"/>
        <end position="129"/>
    </location>
</feature>
<organism evidence="4 5">
    <name type="scientific">Agromyces ramosus</name>
    <dbReference type="NCBI Taxonomy" id="33879"/>
    <lineage>
        <taxon>Bacteria</taxon>
        <taxon>Bacillati</taxon>
        <taxon>Actinomycetota</taxon>
        <taxon>Actinomycetes</taxon>
        <taxon>Micrococcales</taxon>
        <taxon>Microbacteriaceae</taxon>
        <taxon>Agromyces</taxon>
    </lineage>
</organism>
<feature type="compositionally biased region" description="Polar residues" evidence="1">
    <location>
        <begin position="37"/>
        <end position="46"/>
    </location>
</feature>
<sequence>MSRILGSVAALFVASLALTGCTDAPGDASIDPVGTWGDTTDTTEPSLTLDEDGSLSGTDGCNQLSGSWRVESEDLIYFDSVASTRMACPDVDTWLDKLSQATVSDDTMTITGSDGAEIGQLERTSGDQR</sequence>
<keyword evidence="4" id="KW-0346">Stress response</keyword>
<dbReference type="Proteomes" id="UP001239083">
    <property type="component" value="Unassembled WGS sequence"/>
</dbReference>
<reference evidence="4 5" key="1">
    <citation type="submission" date="2023-07" db="EMBL/GenBank/DDBJ databases">
        <title>Comparative genomics of wheat-associated soil bacteria to identify genetic determinants of phenazine resistance.</title>
        <authorList>
            <person name="Mouncey N."/>
        </authorList>
    </citation>
    <scope>NUCLEOTIDE SEQUENCE [LARGE SCALE GENOMIC DNA]</scope>
    <source>
        <strain evidence="4 5">V3I3</strain>
    </source>
</reference>
<comment type="caution">
    <text evidence="4">The sequence shown here is derived from an EMBL/GenBank/DDBJ whole genome shotgun (WGS) entry which is preliminary data.</text>
</comment>
<accession>A0ABU0R9B3</accession>